<feature type="signal peptide" evidence="2">
    <location>
        <begin position="1"/>
        <end position="18"/>
    </location>
</feature>
<dbReference type="InterPro" id="IPR036857">
    <property type="entry name" value="Thyroglobulin_1_sf"/>
</dbReference>
<sequence length="71" mass="7942">MRIFLLLLFVAMLGTAIGAQITACRLHRKSAIGDDFKPRCNIQGDYAHIQCRSVFSMCANNHGEMLTKSQK</sequence>
<evidence type="ECO:0000256" key="2">
    <source>
        <dbReference type="SAM" id="SignalP"/>
    </source>
</evidence>
<feature type="domain" description="Thyroglobulin type-1" evidence="3">
    <location>
        <begin position="32"/>
        <end position="70"/>
    </location>
</feature>
<evidence type="ECO:0000313" key="4">
    <source>
        <dbReference type="EMBL" id="LAA16558.1"/>
    </source>
</evidence>
<dbReference type="AlphaFoldDB" id="A0A2L2Z836"/>
<evidence type="ECO:0000256" key="1">
    <source>
        <dbReference type="ARBA" id="ARBA00023157"/>
    </source>
</evidence>
<dbReference type="InterPro" id="IPR000716">
    <property type="entry name" value="Thyroglobulin_1"/>
</dbReference>
<evidence type="ECO:0000259" key="3">
    <source>
        <dbReference type="Pfam" id="PF00086"/>
    </source>
</evidence>
<dbReference type="Pfam" id="PF00086">
    <property type="entry name" value="Thyroglobulin_1"/>
    <property type="match status" value="1"/>
</dbReference>
<keyword evidence="2" id="KW-0732">Signal</keyword>
<accession>A0A2L2Z836</accession>
<protein>
    <recommendedName>
        <fullName evidence="3">Thyroglobulin type-1 domain-containing protein</fullName>
    </recommendedName>
</protein>
<organism evidence="4">
    <name type="scientific">Parasteatoda tepidariorum</name>
    <name type="common">Common house spider</name>
    <name type="synonym">Achaearanea tepidariorum</name>
    <dbReference type="NCBI Taxonomy" id="114398"/>
    <lineage>
        <taxon>Eukaryota</taxon>
        <taxon>Metazoa</taxon>
        <taxon>Ecdysozoa</taxon>
        <taxon>Arthropoda</taxon>
        <taxon>Chelicerata</taxon>
        <taxon>Arachnida</taxon>
        <taxon>Araneae</taxon>
        <taxon>Araneomorphae</taxon>
        <taxon>Entelegynae</taxon>
        <taxon>Araneoidea</taxon>
        <taxon>Theridiidae</taxon>
        <taxon>Parasteatoda</taxon>
    </lineage>
</organism>
<dbReference type="SUPFAM" id="SSF57610">
    <property type="entry name" value="Thyroglobulin type-1 domain"/>
    <property type="match status" value="1"/>
</dbReference>
<dbReference type="EMBL" id="IAAA01126449">
    <property type="protein sequence ID" value="LAA16558.1"/>
    <property type="molecule type" value="mRNA"/>
</dbReference>
<dbReference type="Gene3D" id="4.10.800.10">
    <property type="entry name" value="Thyroglobulin type-1"/>
    <property type="match status" value="1"/>
</dbReference>
<feature type="chain" id="PRO_5014921423" description="Thyroglobulin type-1 domain-containing protein" evidence="2">
    <location>
        <begin position="19"/>
        <end position="71"/>
    </location>
</feature>
<name>A0A2L2Z836_PARTP</name>
<keyword evidence="1" id="KW-1015">Disulfide bond</keyword>
<proteinExistence type="evidence at transcript level"/>
<reference evidence="4" key="1">
    <citation type="journal article" date="2016" name="Mol. Ecol. Resour.">
        <title>Evaluation of the impact of RNA preservation methods of spiders for de novo transcriptome assembly.</title>
        <authorList>
            <person name="Kono N."/>
            <person name="Nakamura H."/>
            <person name="Ito Y."/>
            <person name="Tomita M."/>
            <person name="Arakawa K."/>
        </authorList>
    </citation>
    <scope>NUCLEOTIDE SEQUENCE</scope>
    <source>
        <tissue evidence="4">Whole body</tissue>
    </source>
</reference>